<reference evidence="3 4" key="1">
    <citation type="submission" date="2015-12" db="EMBL/GenBank/DDBJ databases">
        <title>Haloprofundus marisrubri gen. nov., sp. nov., an extremely halophilic archaeon isolated from the Discovery deep brine-seawater interface in the Red Sea.</title>
        <authorList>
            <person name="Zhang G."/>
            <person name="Stingl U."/>
            <person name="Rashid M."/>
        </authorList>
    </citation>
    <scope>NUCLEOTIDE SEQUENCE [LARGE SCALE GENOMIC DNA]</scope>
    <source>
        <strain evidence="3 4">SB9</strain>
    </source>
</reference>
<dbReference type="AlphaFoldDB" id="A0A0W1R7Z2"/>
<dbReference type="PANTHER" id="PTHR43174:SF1">
    <property type="entry name" value="UDP-N-ACETYLGLUCOSAMINE 2-EPIMERASE"/>
    <property type="match status" value="1"/>
</dbReference>
<feature type="region of interest" description="Disordered" evidence="1">
    <location>
        <begin position="328"/>
        <end position="348"/>
    </location>
</feature>
<evidence type="ECO:0000313" key="3">
    <source>
        <dbReference type="EMBL" id="KTG09407.1"/>
    </source>
</evidence>
<comment type="caution">
    <text evidence="3">The sequence shown here is derived from an EMBL/GenBank/DDBJ whole genome shotgun (WGS) entry which is preliminary data.</text>
</comment>
<name>A0A0W1R7Z2_9EURY</name>
<accession>A0A0W1R7Z2</accession>
<keyword evidence="4" id="KW-1185">Reference proteome</keyword>
<sequence length="376" mass="40800">MEILVVVGTRPELVKVAPVLRAAAADDAVDVTLVHTNQHYDASLSERFFEVLGLDAPDENLEIGSGSHAEQTASALVAVDELLERHAPDVVVAQGDTNAVLSAALAASKRPSAFAHVEAGLRSFDRSMPEETNRVVADHVTDLAFAPTEDAAARLRSESVAADVFVTGNTVVDACLEHSTIAAEQSTVRDRFDLREESYGVATIHRPRNADDPERLREILRALDDQTDPVVFPAHPRTAAAIDDLDYDPSGSLRVVEPLDYLDFLDLLSNARVVVTDSGGVQEESSVLEVPCLTVRPNTERPETVDAGVNELVTPAALQARLETLLSDDEKRQSMTGHPDLYGDGRSGERIVSHVREWVDERADKEPSEEPAVPNR</sequence>
<evidence type="ECO:0000313" key="4">
    <source>
        <dbReference type="Proteomes" id="UP000054387"/>
    </source>
</evidence>
<dbReference type="InterPro" id="IPR003331">
    <property type="entry name" value="UDP_GlcNAc_Epimerase_2_dom"/>
</dbReference>
<evidence type="ECO:0000256" key="1">
    <source>
        <dbReference type="SAM" id="MobiDB-lite"/>
    </source>
</evidence>
<protein>
    <recommendedName>
        <fullName evidence="2">UDP-N-acetylglucosamine 2-epimerase domain-containing protein</fullName>
    </recommendedName>
</protein>
<proteinExistence type="predicted"/>
<dbReference type="CDD" id="cd03786">
    <property type="entry name" value="GTB_UDP-GlcNAc_2-Epimerase"/>
    <property type="match status" value="1"/>
</dbReference>
<dbReference type="Gene3D" id="3.40.50.2000">
    <property type="entry name" value="Glycogen Phosphorylase B"/>
    <property type="match status" value="2"/>
</dbReference>
<dbReference type="SUPFAM" id="SSF53756">
    <property type="entry name" value="UDP-Glycosyltransferase/glycogen phosphorylase"/>
    <property type="match status" value="1"/>
</dbReference>
<dbReference type="EMBL" id="LOPU01000029">
    <property type="protein sequence ID" value="KTG09407.1"/>
    <property type="molecule type" value="Genomic_DNA"/>
</dbReference>
<dbReference type="PANTHER" id="PTHR43174">
    <property type="entry name" value="UDP-N-ACETYLGLUCOSAMINE 2-EPIMERASE"/>
    <property type="match status" value="1"/>
</dbReference>
<evidence type="ECO:0000259" key="2">
    <source>
        <dbReference type="Pfam" id="PF02350"/>
    </source>
</evidence>
<dbReference type="Proteomes" id="UP000054387">
    <property type="component" value="Unassembled WGS sequence"/>
</dbReference>
<dbReference type="STRING" id="1514971.AUR64_16655"/>
<dbReference type="Pfam" id="PF02350">
    <property type="entry name" value="Epimerase_2"/>
    <property type="match status" value="1"/>
</dbReference>
<gene>
    <name evidence="3" type="ORF">AUR64_16655</name>
</gene>
<dbReference type="InterPro" id="IPR029767">
    <property type="entry name" value="WecB-like"/>
</dbReference>
<dbReference type="NCBIfam" id="TIGR00236">
    <property type="entry name" value="wecB"/>
    <property type="match status" value="1"/>
</dbReference>
<feature type="domain" description="UDP-N-acetylglucosamine 2-epimerase" evidence="2">
    <location>
        <begin position="24"/>
        <end position="355"/>
    </location>
</feature>
<organism evidence="3 4">
    <name type="scientific">Haloprofundus marisrubri</name>
    <dbReference type="NCBI Taxonomy" id="1514971"/>
    <lineage>
        <taxon>Archaea</taxon>
        <taxon>Methanobacteriati</taxon>
        <taxon>Methanobacteriota</taxon>
        <taxon>Stenosarchaea group</taxon>
        <taxon>Halobacteria</taxon>
        <taxon>Halobacteriales</taxon>
        <taxon>Haloferacaceae</taxon>
        <taxon>Haloprofundus</taxon>
    </lineage>
</organism>